<dbReference type="STRING" id="869754.A0A1A0HAG9"/>
<dbReference type="EMBL" id="LXTC01000003">
    <property type="protein sequence ID" value="OBA20872.1"/>
    <property type="molecule type" value="Genomic_DNA"/>
</dbReference>
<keyword evidence="3" id="KW-0460">Magnesium</keyword>
<dbReference type="Pfam" id="PF01648">
    <property type="entry name" value="ACPS"/>
    <property type="match status" value="1"/>
</dbReference>
<dbReference type="AlphaFoldDB" id="A0A1A0HAG9"/>
<evidence type="ECO:0000313" key="5">
    <source>
        <dbReference type="EMBL" id="OBA20872.1"/>
    </source>
</evidence>
<dbReference type="OrthoDB" id="15433at2759"/>
<dbReference type="NCBIfam" id="TIGR00556">
    <property type="entry name" value="pantethn_trn"/>
    <property type="match status" value="1"/>
</dbReference>
<dbReference type="GO" id="GO:0006633">
    <property type="term" value="P:fatty acid biosynthetic process"/>
    <property type="evidence" value="ECO:0007669"/>
    <property type="project" value="InterPro"/>
</dbReference>
<accession>A0A1A0HAG9</accession>
<organism evidence="5 6">
    <name type="scientific">Metschnikowia bicuspidata var. bicuspidata NRRL YB-4993</name>
    <dbReference type="NCBI Taxonomy" id="869754"/>
    <lineage>
        <taxon>Eukaryota</taxon>
        <taxon>Fungi</taxon>
        <taxon>Dikarya</taxon>
        <taxon>Ascomycota</taxon>
        <taxon>Saccharomycotina</taxon>
        <taxon>Pichiomycetes</taxon>
        <taxon>Metschnikowiaceae</taxon>
        <taxon>Metschnikowia</taxon>
    </lineage>
</organism>
<dbReference type="InterPro" id="IPR004568">
    <property type="entry name" value="Ppantetheine-prot_Trfase_dom"/>
</dbReference>
<evidence type="ECO:0000256" key="2">
    <source>
        <dbReference type="ARBA" id="ARBA00022723"/>
    </source>
</evidence>
<keyword evidence="2" id="KW-0479">Metal-binding</keyword>
<name>A0A1A0HAG9_9ASCO</name>
<keyword evidence="1 5" id="KW-0808">Transferase</keyword>
<dbReference type="InterPro" id="IPR037143">
    <property type="entry name" value="4-PPantetheinyl_Trfase_dom_sf"/>
</dbReference>
<dbReference type="Gene3D" id="3.90.470.20">
    <property type="entry name" value="4'-phosphopantetheinyl transferase domain"/>
    <property type="match status" value="1"/>
</dbReference>
<evidence type="ECO:0000256" key="3">
    <source>
        <dbReference type="ARBA" id="ARBA00022842"/>
    </source>
</evidence>
<dbReference type="GeneID" id="30030369"/>
<dbReference type="GO" id="GO:0000287">
    <property type="term" value="F:magnesium ion binding"/>
    <property type="evidence" value="ECO:0007669"/>
    <property type="project" value="InterPro"/>
</dbReference>
<dbReference type="GO" id="GO:0008897">
    <property type="term" value="F:holo-[acyl-carrier-protein] synthase activity"/>
    <property type="evidence" value="ECO:0007669"/>
    <property type="project" value="InterPro"/>
</dbReference>
<keyword evidence="6" id="KW-1185">Reference proteome</keyword>
<comment type="caution">
    <text evidence="5">The sequence shown here is derived from an EMBL/GenBank/DDBJ whole genome shotgun (WGS) entry which is preliminary data.</text>
</comment>
<evidence type="ECO:0000259" key="4">
    <source>
        <dbReference type="Pfam" id="PF01648"/>
    </source>
</evidence>
<evidence type="ECO:0000256" key="1">
    <source>
        <dbReference type="ARBA" id="ARBA00022679"/>
    </source>
</evidence>
<protein>
    <submittedName>
        <fullName evidence="5">4'-phosphopantetheinyl transferase</fullName>
    </submittedName>
</protein>
<sequence>MIKAIGVDLVKVLRISRILQGPRRARFLQRVLHDAELTALRKMQSPQKALQYVAGSWAAKEAVFKTLDEREQRQFVFREWRRHHEAGRPGIGRGPSDSGRFLLSISHDGDHLVAMVVRVDPHGATGG</sequence>
<gene>
    <name evidence="5" type="ORF">METBIDRAFT_41392</name>
</gene>
<reference evidence="5 6" key="1">
    <citation type="submission" date="2016-05" db="EMBL/GenBank/DDBJ databases">
        <title>Comparative genomics of biotechnologically important yeasts.</title>
        <authorList>
            <consortium name="DOE Joint Genome Institute"/>
            <person name="Riley R."/>
            <person name="Haridas S."/>
            <person name="Wolfe K.H."/>
            <person name="Lopes M.R."/>
            <person name="Hittinger C.T."/>
            <person name="Goker M."/>
            <person name="Salamov A."/>
            <person name="Wisecaver J."/>
            <person name="Long T.M."/>
            <person name="Aerts A.L."/>
            <person name="Barry K."/>
            <person name="Choi C."/>
            <person name="Clum A."/>
            <person name="Coughlan A.Y."/>
            <person name="Deshpande S."/>
            <person name="Douglass A.P."/>
            <person name="Hanson S.J."/>
            <person name="Klenk H.-P."/>
            <person name="LaButti K."/>
            <person name="Lapidus A."/>
            <person name="Lindquist E."/>
            <person name="Lipzen A."/>
            <person name="Meier-kolthoff J.P."/>
            <person name="Ohm R.A."/>
            <person name="Otillar R.P."/>
            <person name="Pangilinan J."/>
            <person name="Peng Y."/>
            <person name="Rokas A."/>
            <person name="Rosa C.A."/>
            <person name="Scheuner C."/>
            <person name="Sibirny A.A."/>
            <person name="Slot J.C."/>
            <person name="Stielow J.B."/>
            <person name="Sun H."/>
            <person name="Kurtzman C.P."/>
            <person name="Blackwell M."/>
            <person name="Grigoriev I.V."/>
            <person name="Jeffries T.W."/>
        </authorList>
    </citation>
    <scope>NUCLEOTIDE SEQUENCE [LARGE SCALE GENOMIC DNA]</scope>
    <source>
        <strain evidence="5 6">NRRL YB-4993</strain>
    </source>
</reference>
<proteinExistence type="predicted"/>
<dbReference type="InterPro" id="IPR008278">
    <property type="entry name" value="4-PPantetheinyl_Trfase_dom"/>
</dbReference>
<evidence type="ECO:0000313" key="6">
    <source>
        <dbReference type="Proteomes" id="UP000092555"/>
    </source>
</evidence>
<dbReference type="RefSeq" id="XP_018711382.1">
    <property type="nucleotide sequence ID" value="XM_018857393.1"/>
</dbReference>
<dbReference type="SUPFAM" id="SSF56214">
    <property type="entry name" value="4'-phosphopantetheinyl transferase"/>
    <property type="match status" value="1"/>
</dbReference>
<feature type="domain" description="4'-phosphopantetheinyl transferase" evidence="4">
    <location>
        <begin position="4"/>
        <end position="92"/>
    </location>
</feature>
<dbReference type="Proteomes" id="UP000092555">
    <property type="component" value="Unassembled WGS sequence"/>
</dbReference>